<dbReference type="InterPro" id="IPR027417">
    <property type="entry name" value="P-loop_NTPase"/>
</dbReference>
<keyword evidence="5" id="KW-1185">Reference proteome</keyword>
<dbReference type="NCBIfam" id="NF033441">
    <property type="entry name" value="BREX_BrxC"/>
    <property type="match status" value="1"/>
</dbReference>
<dbReference type="EMBL" id="CP045227">
    <property type="protein sequence ID" value="QFS51009.1"/>
    <property type="molecule type" value="Genomic_DNA"/>
</dbReference>
<gene>
    <name evidence="4" type="ORF">GXM_08503</name>
</gene>
<name>A0A5P8WGR9_9NOSO</name>
<dbReference type="InterPro" id="IPR047679">
    <property type="entry name" value="BREX_BrxC"/>
</dbReference>
<dbReference type="InterPro" id="IPR058038">
    <property type="entry name" value="BREX_BrxC_wHTH"/>
</dbReference>
<dbReference type="InterPro" id="IPR058037">
    <property type="entry name" value="BREX_BrxC_helical"/>
</dbReference>
<evidence type="ECO:0000259" key="1">
    <source>
        <dbReference type="Pfam" id="PF25791"/>
    </source>
</evidence>
<organism evidence="4 5">
    <name type="scientific">Nostoc sphaeroides CCNUC1</name>
    <dbReference type="NCBI Taxonomy" id="2653204"/>
    <lineage>
        <taxon>Bacteria</taxon>
        <taxon>Bacillati</taxon>
        <taxon>Cyanobacteriota</taxon>
        <taxon>Cyanophyceae</taxon>
        <taxon>Nostocales</taxon>
        <taxon>Nostocaceae</taxon>
        <taxon>Nostoc</taxon>
    </lineage>
</organism>
<evidence type="ECO:0000259" key="2">
    <source>
        <dbReference type="Pfam" id="PF25792"/>
    </source>
</evidence>
<dbReference type="InterPro" id="IPR058036">
    <property type="entry name" value="BREX_BrxC_4th"/>
</dbReference>
<dbReference type="Proteomes" id="UP000326678">
    <property type="component" value="Chromosome Gxm2"/>
</dbReference>
<dbReference type="Pfam" id="PF25792">
    <property type="entry name" value="BREX_BrxC_helical"/>
    <property type="match status" value="1"/>
</dbReference>
<dbReference type="SUPFAM" id="SSF52540">
    <property type="entry name" value="P-loop containing nucleoside triphosphate hydrolases"/>
    <property type="match status" value="1"/>
</dbReference>
<feature type="domain" description="Probable ATP-binding protein BrxC 4th six-stranded beta-sheet" evidence="3">
    <location>
        <begin position="558"/>
        <end position="732"/>
    </location>
</feature>
<feature type="domain" description="Probable ATP-binding protein BrxC winged helix-turn-helix" evidence="1">
    <location>
        <begin position="739"/>
        <end position="858"/>
    </location>
</feature>
<dbReference type="Pfam" id="PF25796">
    <property type="entry name" value="BREX_BrxC_4th"/>
    <property type="match status" value="1"/>
</dbReference>
<feature type="domain" description="Probable ATP-binding protein BrxC alpha-helical" evidence="2">
    <location>
        <begin position="869"/>
        <end position="986"/>
    </location>
</feature>
<accession>A0A5P8WGR9</accession>
<dbReference type="RefSeq" id="WP_152591724.1">
    <property type="nucleotide sequence ID" value="NZ_CP045227.1"/>
</dbReference>
<evidence type="ECO:0000313" key="5">
    <source>
        <dbReference type="Proteomes" id="UP000326678"/>
    </source>
</evidence>
<proteinExistence type="predicted"/>
<evidence type="ECO:0000259" key="3">
    <source>
        <dbReference type="Pfam" id="PF25796"/>
    </source>
</evidence>
<evidence type="ECO:0000313" key="4">
    <source>
        <dbReference type="EMBL" id="QFS51009.1"/>
    </source>
</evidence>
<reference evidence="4 5" key="1">
    <citation type="submission" date="2019-10" db="EMBL/GenBank/DDBJ databases">
        <title>Genomic and transcriptomic insights into the perfect genentic adaptation of a filamentous nitrogen-fixing cyanobacterium to rice fields.</title>
        <authorList>
            <person name="Chen Z."/>
        </authorList>
    </citation>
    <scope>NUCLEOTIDE SEQUENCE [LARGE SCALE GENOMIC DNA]</scope>
    <source>
        <strain evidence="4">CCNUC1</strain>
    </source>
</reference>
<protein>
    <submittedName>
        <fullName evidence="4">BREX system P-loop protein BrxC</fullName>
    </submittedName>
</protein>
<dbReference type="AlphaFoldDB" id="A0A5P8WGR9"/>
<dbReference type="KEGG" id="nsh:GXM_08503"/>
<sequence length="1180" mass="134265">MNIAELFQKDIHRNINGVIKVGQKDDENIRQELEEYVVTNELDRHFRTFFERYTNSLSNPTDKMGVWISGFFGSGKSHFLKILSYLLANHQLETSRALDYFDEKRIPDPMLQALIAQAAHSSCDVILFNIDSKADANNKNHKESITKVFQKVFDEHLGYFGTVLPIAEFERQLDRQGKYAAFQQAFLAESGLEWKENRDAWGFHQDAIASALQTSTGMSAEAANRLLDFSEQNYTLSPEKFAGMVKQYLDSKGPQHRLIFMVDEVGQYIGEDSKLMLNLQTVVEDLGTYCLGKAWVVVTSQEAMDEITKNKIKGEDFSKIIGRFYRPLNLSSANTDEVIKLRLLGKTDAARAGLEALYSQKIAILRNQIAFTQDSADMPGYGNPQDFFTAYPFIPYQFNLLQKVFTQIRLMGSAGKHLASGERSLLDAFQVASQAVAGEPLGVLVPFHTFYMAVEGFLDSSINQVIIQAGRNPQLHSFDIDLLKTLFMVKYLKEIRANLDNLTTLCLSNIDQDKLALRQQVEASLGRLERQTLIQRNGDEYIFLTHEEQDIGREIKNTQVDSIKVLKELQQLVWDSIFTDKELRYSQRHKYPFNRKLDEQTFGQQTNDLTLHIVTPYAESYTAMQDDAFCIGTTGSRYEVLVRLPDNQRLLDDLNILIKTDEYLRLKNSSNLSPSIQRILIARGDENSKRRQELKVILEDLITRADVFACGSKLEIRSRDTKSLLNEGLSYLVGNVYQKLGYVASGFENEDQVSNALTRESQEQDINGQPVNVAAHSEMRAWLMEETRLRRLVSIKALVDKFAVRPYGWSEFDTLGVMAELANKGVIELRHAQGNVNLHDKGLVMQLRSRKEIDKYTVRLTDEINPANLKIAKDMASDLLNGNMSSDPQLLFEQYKNALTKRSQELEGWLIQAESGLPFAQLLRTNLDLLAELLSKDSAAKFFDTFRQRRDDIEEFIEDVQKLQSFFSTQIKLFQQASNDLKTLEPELRHISDPDLLRRVDLVKQILAMSDPTAKIPELAMLLLPVKDKVQEALKTQIYQVESKSKAMREKLAEYVTSAHEDISAQLDLNNITQDIDKVVTSVNQVTSIDSAIARQSELENILPQLLQKVDQQANEIIQRQSNNGSNGKATCVKPIVSVQVARVAPKPLLETLQDVDVYLEALRKTLLDEIQQNHRVRLE</sequence>
<dbReference type="Pfam" id="PF25791">
    <property type="entry name" value="WHD_BREX_BrxC"/>
    <property type="match status" value="1"/>
</dbReference>